<feature type="region of interest" description="Disordered" evidence="1">
    <location>
        <begin position="1"/>
        <end position="26"/>
    </location>
</feature>
<feature type="compositionally biased region" description="Basic and acidic residues" evidence="1">
    <location>
        <begin position="17"/>
        <end position="26"/>
    </location>
</feature>
<evidence type="ECO:0000313" key="3">
    <source>
        <dbReference type="Proteomes" id="UP000298786"/>
    </source>
</evidence>
<dbReference type="EMBL" id="MK814759">
    <property type="protein sequence ID" value="QCG77789.1"/>
    <property type="molecule type" value="Genomic_DNA"/>
</dbReference>
<organism evidence="2 3">
    <name type="scientific">Gordonia phage Reyja</name>
    <dbReference type="NCBI Taxonomy" id="2571250"/>
    <lineage>
        <taxon>Viruses</taxon>
        <taxon>Duplodnaviria</taxon>
        <taxon>Heunggongvirae</taxon>
        <taxon>Uroviricota</taxon>
        <taxon>Caudoviricetes</taxon>
        <taxon>Santhisvirus</taxon>
        <taxon>Santhisvirus reyja</taxon>
    </lineage>
</organism>
<gene>
    <name evidence="2" type="primary">43</name>
    <name evidence="2" type="ORF">SEA_REYJA_43</name>
</gene>
<evidence type="ECO:0000256" key="1">
    <source>
        <dbReference type="SAM" id="MobiDB-lite"/>
    </source>
</evidence>
<proteinExistence type="predicted"/>
<evidence type="ECO:0000313" key="2">
    <source>
        <dbReference type="EMBL" id="QCG77789.1"/>
    </source>
</evidence>
<dbReference type="RefSeq" id="YP_010842705.1">
    <property type="nucleotide sequence ID" value="NC_079144.1"/>
</dbReference>
<dbReference type="GeneID" id="80559505"/>
<dbReference type="Proteomes" id="UP000298786">
    <property type="component" value="Segment"/>
</dbReference>
<protein>
    <submittedName>
        <fullName evidence="2">Uncharacterized protein</fullName>
    </submittedName>
</protein>
<sequence length="78" mass="8523">MRTQRQIITTVPAPPSAKDREAAQRSEALDQALRFTEGRANTSGNYLGTRGIVEAANTFLRFLQGTEPAKAEEVTSDD</sequence>
<name>A0A4D6T6U4_9CAUD</name>
<dbReference type="KEGG" id="vg:80559505"/>
<accession>A0A4D6T6U4</accession>
<keyword evidence="3" id="KW-1185">Reference proteome</keyword>
<reference evidence="2 3" key="1">
    <citation type="submission" date="2019-04" db="EMBL/GenBank/DDBJ databases">
        <authorList>
            <person name="Pope W.H."/>
            <person name="Garlena R.A."/>
            <person name="Russell D.A."/>
            <person name="Jacobs-Sera D."/>
            <person name="Hatfull G.F."/>
        </authorList>
    </citation>
    <scope>NUCLEOTIDE SEQUENCE [LARGE SCALE GENOMIC DNA]</scope>
</reference>